<evidence type="ECO:0000259" key="1">
    <source>
        <dbReference type="Pfam" id="PF12937"/>
    </source>
</evidence>
<reference evidence="2 3" key="1">
    <citation type="journal article" date="2018" name="New Phytol.">
        <title>Phylogenomics of Endogonaceae and evolution of mycorrhizas within Mucoromycota.</title>
        <authorList>
            <person name="Chang Y."/>
            <person name="Desiro A."/>
            <person name="Na H."/>
            <person name="Sandor L."/>
            <person name="Lipzen A."/>
            <person name="Clum A."/>
            <person name="Barry K."/>
            <person name="Grigoriev I.V."/>
            <person name="Martin F.M."/>
            <person name="Stajich J.E."/>
            <person name="Smith M.E."/>
            <person name="Bonito G."/>
            <person name="Spatafora J.W."/>
        </authorList>
    </citation>
    <scope>NUCLEOTIDE SEQUENCE [LARGE SCALE GENOMIC DNA]</scope>
    <source>
        <strain evidence="2 3">AD002</strain>
    </source>
</reference>
<dbReference type="InterPro" id="IPR001810">
    <property type="entry name" value="F-box_dom"/>
</dbReference>
<gene>
    <name evidence="2" type="ORF">BC938DRAFT_475320</name>
</gene>
<proteinExistence type="predicted"/>
<accession>A0A433QRR5</accession>
<dbReference type="Gene3D" id="3.80.10.10">
    <property type="entry name" value="Ribonuclease Inhibitor"/>
    <property type="match status" value="1"/>
</dbReference>
<dbReference type="AlphaFoldDB" id="A0A433QRR5"/>
<dbReference type="InterPro" id="IPR036047">
    <property type="entry name" value="F-box-like_dom_sf"/>
</dbReference>
<evidence type="ECO:0000313" key="3">
    <source>
        <dbReference type="Proteomes" id="UP000274822"/>
    </source>
</evidence>
<dbReference type="InterPro" id="IPR032675">
    <property type="entry name" value="LRR_dom_sf"/>
</dbReference>
<protein>
    <recommendedName>
        <fullName evidence="1">F-box domain-containing protein</fullName>
    </recommendedName>
</protein>
<keyword evidence="3" id="KW-1185">Reference proteome</keyword>
<dbReference type="SUPFAM" id="SSF81383">
    <property type="entry name" value="F-box domain"/>
    <property type="match status" value="1"/>
</dbReference>
<sequence>MFPTITNRCRLPLEILIEIFRLVEQLGNGYYDILACALVSRDWYHAYLLFVATHGLCIEPADFWEHCPEQVWSRVSQGRWRLANLLFEARRYNVDIPWKKEELTLNLRRIVAGARRYDLLHRRSRKSDNGLKKTLVNTRPVQELTALIQNIVSVKQLDIKLKGVDPEVFNEAADFLRQFLHNFRCLQTITITGPLIGGWPSETAMVHPVTEILNNNTTNLRKINLTEFIGDKTVTEALRRCTKIHTATLYEWDGLDKEDIAYTTEGILRLENNITPMRFWPNLRMLDFRHSKYPTSPILDDLVRSCPLLEELRLGPGVKGDEEEFHESLYNFVVAFGSRIKCLDLVGLWPVQMRLELRTVGGELAKDAFAEDFPRSDNGVAARYREGLPGFVAVQRLFVVEGESRGMESLYSRT</sequence>
<dbReference type="Pfam" id="PF12937">
    <property type="entry name" value="F-box-like"/>
    <property type="match status" value="1"/>
</dbReference>
<organism evidence="2 3">
    <name type="scientific">Jimgerdemannia flammicorona</name>
    <dbReference type="NCBI Taxonomy" id="994334"/>
    <lineage>
        <taxon>Eukaryota</taxon>
        <taxon>Fungi</taxon>
        <taxon>Fungi incertae sedis</taxon>
        <taxon>Mucoromycota</taxon>
        <taxon>Mucoromycotina</taxon>
        <taxon>Endogonomycetes</taxon>
        <taxon>Endogonales</taxon>
        <taxon>Endogonaceae</taxon>
        <taxon>Jimgerdemannia</taxon>
    </lineage>
</organism>
<comment type="caution">
    <text evidence="2">The sequence shown here is derived from an EMBL/GenBank/DDBJ whole genome shotgun (WGS) entry which is preliminary data.</text>
</comment>
<dbReference type="CDD" id="cd09917">
    <property type="entry name" value="F-box_SF"/>
    <property type="match status" value="1"/>
</dbReference>
<dbReference type="Proteomes" id="UP000274822">
    <property type="component" value="Unassembled WGS sequence"/>
</dbReference>
<name>A0A433QRR5_9FUNG</name>
<dbReference type="SUPFAM" id="SSF52047">
    <property type="entry name" value="RNI-like"/>
    <property type="match status" value="1"/>
</dbReference>
<evidence type="ECO:0000313" key="2">
    <source>
        <dbReference type="EMBL" id="RUS32473.1"/>
    </source>
</evidence>
<dbReference type="EMBL" id="RBNJ01002034">
    <property type="protein sequence ID" value="RUS32473.1"/>
    <property type="molecule type" value="Genomic_DNA"/>
</dbReference>
<feature type="domain" description="F-box" evidence="1">
    <location>
        <begin position="9"/>
        <end position="45"/>
    </location>
</feature>